<organism evidence="12 13">
    <name type="scientific">Halomonas cupida</name>
    <dbReference type="NCBI Taxonomy" id="44933"/>
    <lineage>
        <taxon>Bacteria</taxon>
        <taxon>Pseudomonadati</taxon>
        <taxon>Pseudomonadota</taxon>
        <taxon>Gammaproteobacteria</taxon>
        <taxon>Oceanospirillales</taxon>
        <taxon>Halomonadaceae</taxon>
        <taxon>Halomonas</taxon>
    </lineage>
</organism>
<dbReference type="GO" id="GO:0005886">
    <property type="term" value="C:plasma membrane"/>
    <property type="evidence" value="ECO:0007669"/>
    <property type="project" value="UniProtKB-SubCell"/>
</dbReference>
<evidence type="ECO:0000256" key="4">
    <source>
        <dbReference type="ARBA" id="ARBA00022519"/>
    </source>
</evidence>
<dbReference type="PANTHER" id="PTHR35011:SF11">
    <property type="entry name" value="TRAP TRANSPORTER SMALL PERMEASE PROTEIN"/>
    <property type="match status" value="1"/>
</dbReference>
<dbReference type="EMBL" id="BJXU01000182">
    <property type="protein sequence ID" value="GEN26012.1"/>
    <property type="molecule type" value="Genomic_DNA"/>
</dbReference>
<evidence type="ECO:0000313" key="14">
    <source>
        <dbReference type="Proteomes" id="UP000321726"/>
    </source>
</evidence>
<dbReference type="STRING" id="44933.SAMN05660971_04327"/>
<feature type="transmembrane region" description="Helical" evidence="9">
    <location>
        <begin position="70"/>
        <end position="92"/>
    </location>
</feature>
<evidence type="ECO:0000256" key="7">
    <source>
        <dbReference type="ARBA" id="ARBA00023136"/>
    </source>
</evidence>
<comment type="subunit">
    <text evidence="9">The complex comprises the extracytoplasmic solute receptor protein and the two transmembrane proteins.</text>
</comment>
<accession>A0A1M7MSH6</accession>
<comment type="function">
    <text evidence="9">Part of the tripartite ATP-independent periplasmic (TRAP) transport system.</text>
</comment>
<keyword evidence="6 9" id="KW-1133">Transmembrane helix</keyword>
<evidence type="ECO:0000256" key="5">
    <source>
        <dbReference type="ARBA" id="ARBA00022692"/>
    </source>
</evidence>
<keyword evidence="5 9" id="KW-0812">Transmembrane</keyword>
<dbReference type="InterPro" id="IPR007387">
    <property type="entry name" value="TRAP_DctQ"/>
</dbReference>
<dbReference type="PANTHER" id="PTHR35011">
    <property type="entry name" value="2,3-DIKETO-L-GULONATE TRAP TRANSPORTER SMALL PERMEASE PROTEIN YIAM"/>
    <property type="match status" value="1"/>
</dbReference>
<evidence type="ECO:0000313" key="13">
    <source>
        <dbReference type="Proteomes" id="UP000184123"/>
    </source>
</evidence>
<evidence type="ECO:0000256" key="3">
    <source>
        <dbReference type="ARBA" id="ARBA00022475"/>
    </source>
</evidence>
<evidence type="ECO:0000259" key="10">
    <source>
        <dbReference type="Pfam" id="PF04290"/>
    </source>
</evidence>
<evidence type="ECO:0000256" key="2">
    <source>
        <dbReference type="ARBA" id="ARBA00022448"/>
    </source>
</evidence>
<keyword evidence="7 9" id="KW-0472">Membrane</keyword>
<reference evidence="11 14" key="2">
    <citation type="submission" date="2019-07" db="EMBL/GenBank/DDBJ databases">
        <title>Whole genome shotgun sequence of Halomonas cupida NBRC 102219.</title>
        <authorList>
            <person name="Hosoyama A."/>
            <person name="Uohara A."/>
            <person name="Ohji S."/>
            <person name="Ichikawa N."/>
        </authorList>
    </citation>
    <scope>NUCLEOTIDE SEQUENCE [LARGE SCALE GENOMIC DNA]</scope>
    <source>
        <strain evidence="11 14">NBRC 102219</strain>
    </source>
</reference>
<reference evidence="12 13" key="1">
    <citation type="submission" date="2016-11" db="EMBL/GenBank/DDBJ databases">
        <authorList>
            <person name="Jaros S."/>
            <person name="Januszkiewicz K."/>
            <person name="Wedrychowicz H."/>
        </authorList>
    </citation>
    <scope>NUCLEOTIDE SEQUENCE [LARGE SCALE GENOMIC DNA]</scope>
    <source>
        <strain evidence="12 13">DSM 4740</strain>
    </source>
</reference>
<dbReference type="InterPro" id="IPR055348">
    <property type="entry name" value="DctQ"/>
</dbReference>
<dbReference type="Proteomes" id="UP000184123">
    <property type="component" value="Unassembled WGS sequence"/>
</dbReference>
<dbReference type="AlphaFoldDB" id="A0A1M7MSH6"/>
<dbReference type="RefSeq" id="WP_084542091.1">
    <property type="nucleotide sequence ID" value="NZ_BJXU01000182.1"/>
</dbReference>
<dbReference type="EMBL" id="FRCA01000019">
    <property type="protein sequence ID" value="SHM93906.1"/>
    <property type="molecule type" value="Genomic_DNA"/>
</dbReference>
<comment type="similarity">
    <text evidence="8 9">Belongs to the TRAP transporter small permease family.</text>
</comment>
<dbReference type="Pfam" id="PF04290">
    <property type="entry name" value="DctQ"/>
    <property type="match status" value="1"/>
</dbReference>
<gene>
    <name evidence="11" type="ORF">HCU01_39610</name>
    <name evidence="12" type="ORF">SAMN05660971_04327</name>
</gene>
<keyword evidence="4 9" id="KW-0997">Cell inner membrane</keyword>
<feature type="transmembrane region" description="Helical" evidence="9">
    <location>
        <begin position="38"/>
        <end position="64"/>
    </location>
</feature>
<evidence type="ECO:0000313" key="12">
    <source>
        <dbReference type="EMBL" id="SHM93906.1"/>
    </source>
</evidence>
<evidence type="ECO:0000256" key="8">
    <source>
        <dbReference type="ARBA" id="ARBA00038436"/>
    </source>
</evidence>
<proteinExistence type="inferred from homology"/>
<keyword evidence="3" id="KW-1003">Cell membrane</keyword>
<sequence length="196" mass="21314">MLSEREDAVVKLSEERSVGEVALVTSLMLNSRTAIYQLFRWIAILSIIFMFLSLMTGVIVRYILSTDMGWVAEIPNLFFPWLTMSAIVAAAVRNEHIGINLIVDQLPAPVRHSVSLATNALAAIAFGTMAYYGLDVIEIAGSQRLPITHVAMSWAYWSVVVGFTALAIVALINIGLLLADCQTYSASGKLHGGEAL</sequence>
<feature type="domain" description="Tripartite ATP-independent periplasmic transporters DctQ component" evidence="10">
    <location>
        <begin position="50"/>
        <end position="175"/>
    </location>
</feature>
<dbReference type="GO" id="GO:0022857">
    <property type="term" value="F:transmembrane transporter activity"/>
    <property type="evidence" value="ECO:0007669"/>
    <property type="project" value="UniProtKB-UniRule"/>
</dbReference>
<name>A0A1M7MSH6_9GAMM</name>
<evidence type="ECO:0000313" key="11">
    <source>
        <dbReference type="EMBL" id="GEN26012.1"/>
    </source>
</evidence>
<evidence type="ECO:0000256" key="1">
    <source>
        <dbReference type="ARBA" id="ARBA00004429"/>
    </source>
</evidence>
<evidence type="ECO:0000256" key="6">
    <source>
        <dbReference type="ARBA" id="ARBA00022989"/>
    </source>
</evidence>
<feature type="transmembrane region" description="Helical" evidence="9">
    <location>
        <begin position="113"/>
        <end position="134"/>
    </location>
</feature>
<keyword evidence="14" id="KW-1185">Reference proteome</keyword>
<dbReference type="Proteomes" id="UP000321726">
    <property type="component" value="Unassembled WGS sequence"/>
</dbReference>
<dbReference type="GO" id="GO:0015740">
    <property type="term" value="P:C4-dicarboxylate transport"/>
    <property type="evidence" value="ECO:0007669"/>
    <property type="project" value="TreeGrafter"/>
</dbReference>
<dbReference type="OrthoDB" id="9791324at2"/>
<protein>
    <recommendedName>
        <fullName evidence="9">TRAP transporter small permease protein</fullName>
    </recommendedName>
</protein>
<comment type="subcellular location">
    <subcellularLocation>
        <location evidence="1 9">Cell inner membrane</location>
        <topology evidence="1 9">Multi-pass membrane protein</topology>
    </subcellularLocation>
</comment>
<feature type="transmembrane region" description="Helical" evidence="9">
    <location>
        <begin position="154"/>
        <end position="179"/>
    </location>
</feature>
<keyword evidence="2 9" id="KW-0813">Transport</keyword>
<evidence type="ECO:0000256" key="9">
    <source>
        <dbReference type="RuleBase" id="RU369079"/>
    </source>
</evidence>